<dbReference type="InterPro" id="IPR002035">
    <property type="entry name" value="VWF_A"/>
</dbReference>
<feature type="domain" description="VWFA" evidence="3">
    <location>
        <begin position="257"/>
        <end position="440"/>
    </location>
</feature>
<dbReference type="Gene3D" id="2.60.60.30">
    <property type="entry name" value="sav2460 like domains"/>
    <property type="match status" value="1"/>
</dbReference>
<evidence type="ECO:0000313" key="5">
    <source>
        <dbReference type="Proteomes" id="UP000252586"/>
    </source>
</evidence>
<comment type="similarity">
    <text evidence="1">Belongs to the CAPAB/TerDEXZ family.</text>
</comment>
<dbReference type="RefSeq" id="WP_067513798.1">
    <property type="nucleotide sequence ID" value="NZ_CP107943.1"/>
</dbReference>
<dbReference type="SMART" id="SM00327">
    <property type="entry name" value="VWA"/>
    <property type="match status" value="1"/>
</dbReference>
<dbReference type="PANTHER" id="PTHR32097:SF4">
    <property type="entry name" value="GENERAL STRESS PROTEIN 16U"/>
    <property type="match status" value="1"/>
</dbReference>
<gene>
    <name evidence="4" type="ORF">DFR74_10935</name>
</gene>
<name>A0A366DFK1_9NOCA</name>
<dbReference type="PROSITE" id="PS50234">
    <property type="entry name" value="VWFA"/>
    <property type="match status" value="1"/>
</dbReference>
<dbReference type="Pfam" id="PF02342">
    <property type="entry name" value="TerD"/>
    <property type="match status" value="1"/>
</dbReference>
<evidence type="ECO:0000256" key="1">
    <source>
        <dbReference type="ARBA" id="ARBA00008775"/>
    </source>
</evidence>
<feature type="compositionally biased region" description="Low complexity" evidence="2">
    <location>
        <begin position="175"/>
        <end position="191"/>
    </location>
</feature>
<proteinExistence type="inferred from homology"/>
<keyword evidence="5" id="KW-1185">Reference proteome</keyword>
<dbReference type="InterPro" id="IPR003325">
    <property type="entry name" value="TerD"/>
</dbReference>
<comment type="caution">
    <text evidence="4">The sequence shown here is derived from an EMBL/GenBank/DDBJ whole genome shotgun (WGS) entry which is preliminary data.</text>
</comment>
<dbReference type="InterPro" id="IPR051324">
    <property type="entry name" value="Stress/Tellurium_Resist"/>
</dbReference>
<dbReference type="InterPro" id="IPR036465">
    <property type="entry name" value="vWFA_dom_sf"/>
</dbReference>
<evidence type="ECO:0000259" key="3">
    <source>
        <dbReference type="PROSITE" id="PS50234"/>
    </source>
</evidence>
<protein>
    <submittedName>
        <fullName evidence="4">Stress response protein SCP2</fullName>
    </submittedName>
</protein>
<sequence length="461" mass="48970">MVVALVKGQNGPIAADGVVVSVRADTEVDVSALLVTESGKVRSDADFVFYNQPEAPGVELRPGTPAAIAISFGQLPADIAQVRAVLTLDGDGDTFGRYGAPVVTLAEATGNPLYEYVIGGLDSESVVIALEVYRRGTQWKVRAVGQGYAGGFAALVTDHGVVVDDESAAEPQVRSADTASPASPSSQAWPAGHADSATPAAQVGPTTSTGPSRPLPEVRTVPGETELSFEKRAVLDLRKREVAKVLIDGDALGVRARVVLVIDKTGSMAKQYRKGVVHRVVERMVPVATQLDDDGTLEAYLYARRFAKLPDIDVAGAEQWARTYLHLNGVHGGIDYAPLGGRNDELPIIRTLLESLRPGGAPTLVLFFTDGGFAQRREISALLRDASRLPAFWQFVGLGAANYGLLRELDDLDGRVVDNAGFFALDDIDVVDDAQLYTRLLGEFPQWLRAAAAAGVTGVSR</sequence>
<dbReference type="PANTHER" id="PTHR32097">
    <property type="entry name" value="CAMP-BINDING PROTEIN 1-RELATED"/>
    <property type="match status" value="1"/>
</dbReference>
<dbReference type="AlphaFoldDB" id="A0A366DFK1"/>
<dbReference type="Pfam" id="PF10138">
    <property type="entry name" value="vWA-TerF-like"/>
    <property type="match status" value="1"/>
</dbReference>
<dbReference type="STRING" id="1210090.GCA_001613185_06193"/>
<organism evidence="4 5">
    <name type="scientific">Nocardia puris</name>
    <dbReference type="NCBI Taxonomy" id="208602"/>
    <lineage>
        <taxon>Bacteria</taxon>
        <taxon>Bacillati</taxon>
        <taxon>Actinomycetota</taxon>
        <taxon>Actinomycetes</taxon>
        <taxon>Mycobacteriales</taxon>
        <taxon>Nocardiaceae</taxon>
        <taxon>Nocardia</taxon>
    </lineage>
</organism>
<dbReference type="OrthoDB" id="56224at2"/>
<dbReference type="InterPro" id="IPR019303">
    <property type="entry name" value="vWA_TerF_C"/>
</dbReference>
<evidence type="ECO:0000256" key="2">
    <source>
        <dbReference type="SAM" id="MobiDB-lite"/>
    </source>
</evidence>
<dbReference type="SUPFAM" id="SSF53300">
    <property type="entry name" value="vWA-like"/>
    <property type="match status" value="1"/>
</dbReference>
<evidence type="ECO:0000313" key="4">
    <source>
        <dbReference type="EMBL" id="RBO88269.1"/>
    </source>
</evidence>
<reference evidence="4 5" key="1">
    <citation type="submission" date="2018-06" db="EMBL/GenBank/DDBJ databases">
        <title>Genomic Encyclopedia of Type Strains, Phase IV (KMG-IV): sequencing the most valuable type-strain genomes for metagenomic binning, comparative biology and taxonomic classification.</title>
        <authorList>
            <person name="Goeker M."/>
        </authorList>
    </citation>
    <scope>NUCLEOTIDE SEQUENCE [LARGE SCALE GENOMIC DNA]</scope>
    <source>
        <strain evidence="4 5">DSM 44599</strain>
    </source>
</reference>
<dbReference type="CDD" id="cd06974">
    <property type="entry name" value="TerD_like"/>
    <property type="match status" value="1"/>
</dbReference>
<accession>A0A366DFK1</accession>
<feature type="region of interest" description="Disordered" evidence="2">
    <location>
        <begin position="167"/>
        <end position="222"/>
    </location>
</feature>
<dbReference type="EMBL" id="QNRE01000009">
    <property type="protein sequence ID" value="RBO88269.1"/>
    <property type="molecule type" value="Genomic_DNA"/>
</dbReference>
<dbReference type="Proteomes" id="UP000252586">
    <property type="component" value="Unassembled WGS sequence"/>
</dbReference>